<reference evidence="4" key="2">
    <citation type="submission" date="2020-09" db="EMBL/GenBank/DDBJ databases">
        <authorList>
            <person name="Sun Q."/>
            <person name="Zhou Y."/>
        </authorList>
    </citation>
    <scope>NUCLEOTIDE SEQUENCE</scope>
    <source>
        <strain evidence="4">CGMCC 1.15320</strain>
    </source>
</reference>
<proteinExistence type="inferred from homology"/>
<dbReference type="GO" id="GO:0030170">
    <property type="term" value="F:pyridoxal phosphate binding"/>
    <property type="evidence" value="ECO:0007669"/>
    <property type="project" value="InterPro"/>
</dbReference>
<protein>
    <submittedName>
        <fullName evidence="4">Glutamate-1-semialdehyde 2,1-aminomutase</fullName>
    </submittedName>
</protein>
<dbReference type="Proteomes" id="UP000636264">
    <property type="component" value="Unassembled WGS sequence"/>
</dbReference>
<keyword evidence="2 3" id="KW-0663">Pyridoxal phosphate</keyword>
<reference evidence="4" key="1">
    <citation type="journal article" date="2014" name="Int. J. Syst. Evol. Microbiol.">
        <title>Complete genome sequence of Corynebacterium casei LMG S-19264T (=DSM 44701T), isolated from a smear-ripened cheese.</title>
        <authorList>
            <consortium name="US DOE Joint Genome Institute (JGI-PGF)"/>
            <person name="Walter F."/>
            <person name="Albersmeier A."/>
            <person name="Kalinowski J."/>
            <person name="Ruckert C."/>
        </authorList>
    </citation>
    <scope>NUCLEOTIDE SEQUENCE</scope>
    <source>
        <strain evidence="4">CGMCC 1.15320</strain>
    </source>
</reference>
<evidence type="ECO:0000256" key="3">
    <source>
        <dbReference type="RuleBase" id="RU003560"/>
    </source>
</evidence>
<dbReference type="PANTHER" id="PTHR43713">
    <property type="entry name" value="GLUTAMATE-1-SEMIALDEHYDE 2,1-AMINOMUTASE"/>
    <property type="match status" value="1"/>
</dbReference>
<gene>
    <name evidence="4" type="ORF">GCM10011385_36610</name>
</gene>
<dbReference type="InterPro" id="IPR015421">
    <property type="entry name" value="PyrdxlP-dep_Trfase_major"/>
</dbReference>
<comment type="cofactor">
    <cofactor evidence="1">
        <name>pyridoxal 5'-phosphate</name>
        <dbReference type="ChEBI" id="CHEBI:597326"/>
    </cofactor>
</comment>
<dbReference type="Gene3D" id="3.40.640.10">
    <property type="entry name" value="Type I PLP-dependent aspartate aminotransferase-like (Major domain)"/>
    <property type="match status" value="1"/>
</dbReference>
<keyword evidence="5" id="KW-1185">Reference proteome</keyword>
<evidence type="ECO:0000313" key="5">
    <source>
        <dbReference type="Proteomes" id="UP000636264"/>
    </source>
</evidence>
<evidence type="ECO:0000313" key="4">
    <source>
        <dbReference type="EMBL" id="GGA79114.1"/>
    </source>
</evidence>
<dbReference type="InterPro" id="IPR005814">
    <property type="entry name" value="Aminotrans_3"/>
</dbReference>
<accession>A0A916W9R7</accession>
<organism evidence="4 5">
    <name type="scientific">Nitratireductor aestuarii</name>
    <dbReference type="NCBI Taxonomy" id="1735103"/>
    <lineage>
        <taxon>Bacteria</taxon>
        <taxon>Pseudomonadati</taxon>
        <taxon>Pseudomonadota</taxon>
        <taxon>Alphaproteobacteria</taxon>
        <taxon>Hyphomicrobiales</taxon>
        <taxon>Phyllobacteriaceae</taxon>
        <taxon>Nitratireductor</taxon>
    </lineage>
</organism>
<comment type="similarity">
    <text evidence="3">Belongs to the class-III pyridoxal-phosphate-dependent aminotransferase family.</text>
</comment>
<sequence>MVITPNSGAVDAALASLQETYVRTRTASAELFRRAADVLPGSNTRSVLHFNPYPLYMASGHGATLKDVDGNTYVDLVGEFSAGLYGHSDPVIMQAVRDALEGGVVLAAPTRLEIELASLISARFPSVERLRFCNSGTEANILALMTAIAVTGRKRVLAFKGAYHGGVLTFPPDGNPLNIPLDVTLANYNDVAGTEEMIRQAGKDLAAVIVEPILGAAGNIPATQEFMQMLRRASSECGALLIFDEVKTSRTGRGGMQGQFGVFPDLTTLGKYIGGGLACGAFGGSADIMARFDPGAPGGLKHAGTFNNNVCTMAAGIAGLSQVFTAERADEFLATTDGFRKGLNALCAERGVAMQFSGLGSMFTMHFTGRTITGPADLPSHSRSLSQLFHMFALLRGVLVAGRGDFFISLPTSDAQMQTVRETVDDFIRVYGNLIPVRESQPA</sequence>
<dbReference type="SUPFAM" id="SSF53383">
    <property type="entry name" value="PLP-dependent transferases"/>
    <property type="match status" value="1"/>
</dbReference>
<dbReference type="Pfam" id="PF00202">
    <property type="entry name" value="Aminotran_3"/>
    <property type="match status" value="1"/>
</dbReference>
<dbReference type="PANTHER" id="PTHR43713:SF3">
    <property type="entry name" value="GLUTAMATE-1-SEMIALDEHYDE 2,1-AMINOMUTASE 1, CHLOROPLASTIC-RELATED"/>
    <property type="match status" value="1"/>
</dbReference>
<evidence type="ECO:0000256" key="2">
    <source>
        <dbReference type="ARBA" id="ARBA00022898"/>
    </source>
</evidence>
<dbReference type="InterPro" id="IPR015422">
    <property type="entry name" value="PyrdxlP-dep_Trfase_small"/>
</dbReference>
<name>A0A916W9R7_9HYPH</name>
<dbReference type="Gene3D" id="3.90.1150.10">
    <property type="entry name" value="Aspartate Aminotransferase, domain 1"/>
    <property type="match status" value="1"/>
</dbReference>
<dbReference type="EMBL" id="BMIF01000015">
    <property type="protein sequence ID" value="GGA79114.1"/>
    <property type="molecule type" value="Genomic_DNA"/>
</dbReference>
<dbReference type="GO" id="GO:0008483">
    <property type="term" value="F:transaminase activity"/>
    <property type="evidence" value="ECO:0007669"/>
    <property type="project" value="InterPro"/>
</dbReference>
<evidence type="ECO:0000256" key="1">
    <source>
        <dbReference type="ARBA" id="ARBA00001933"/>
    </source>
</evidence>
<dbReference type="InterPro" id="IPR015424">
    <property type="entry name" value="PyrdxlP-dep_Trfase"/>
</dbReference>
<dbReference type="AlphaFoldDB" id="A0A916W9R7"/>
<comment type="caution">
    <text evidence="4">The sequence shown here is derived from an EMBL/GenBank/DDBJ whole genome shotgun (WGS) entry which is preliminary data.</text>
</comment>